<sequence length="286" mass="31547">MGQYHLSRCIERRTEQGDVFLARHVQTGLPAIVVRPEVEESQLLQTTPEEVLEQFPSASLEVTWTSSDSPAFRALQVRLPHAAATAKVHEELVAVSEDLPKLLDRAMGAPELREHLLSPPLTRAQRWRGLARRHANRGRAFVVQHWKDAALGLLVAAFLGNLIWPQRQHAPSNEPPSTVVAELQTPESTVLANGVGQTAVEEIEAPVLLVSEVSPFIARDMPSRPFKVQRRPPCRGSQKEINGGCWVKADVEDAPPCPDDLYEYKGGCYAPVKAEPEDGASRSISK</sequence>
<dbReference type="AlphaFoldDB" id="A0A3A8KBY5"/>
<comment type="caution">
    <text evidence="1">The sequence shown here is derived from an EMBL/GenBank/DDBJ whole genome shotgun (WGS) entry which is preliminary data.</text>
</comment>
<evidence type="ECO:0000313" key="1">
    <source>
        <dbReference type="EMBL" id="RKH05036.1"/>
    </source>
</evidence>
<accession>A0A3A8KBY5</accession>
<gene>
    <name evidence="1" type="ORF">D7X32_08945</name>
</gene>
<name>A0A3A8KBY5_9BACT</name>
<dbReference type="RefSeq" id="WP_120602091.1">
    <property type="nucleotide sequence ID" value="NZ_RAWE01000022.1"/>
</dbReference>
<evidence type="ECO:0000313" key="2">
    <source>
        <dbReference type="Proteomes" id="UP000268313"/>
    </source>
</evidence>
<protein>
    <submittedName>
        <fullName evidence="1">Uncharacterized protein</fullName>
    </submittedName>
</protein>
<dbReference type="Proteomes" id="UP000268313">
    <property type="component" value="Unassembled WGS sequence"/>
</dbReference>
<reference evidence="2" key="1">
    <citation type="submission" date="2018-09" db="EMBL/GenBank/DDBJ databases">
        <authorList>
            <person name="Livingstone P.G."/>
            <person name="Whitworth D.E."/>
        </authorList>
    </citation>
    <scope>NUCLEOTIDE SEQUENCE [LARGE SCALE GENOMIC DNA]</scope>
    <source>
        <strain evidence="2">CA043D</strain>
    </source>
</reference>
<organism evidence="1 2">
    <name type="scientific">Corallococcus carmarthensis</name>
    <dbReference type="NCBI Taxonomy" id="2316728"/>
    <lineage>
        <taxon>Bacteria</taxon>
        <taxon>Pseudomonadati</taxon>
        <taxon>Myxococcota</taxon>
        <taxon>Myxococcia</taxon>
        <taxon>Myxococcales</taxon>
        <taxon>Cystobacterineae</taxon>
        <taxon>Myxococcaceae</taxon>
        <taxon>Corallococcus</taxon>
    </lineage>
</organism>
<dbReference type="OrthoDB" id="5504993at2"/>
<dbReference type="EMBL" id="RAWE01000022">
    <property type="protein sequence ID" value="RKH05036.1"/>
    <property type="molecule type" value="Genomic_DNA"/>
</dbReference>
<proteinExistence type="predicted"/>
<keyword evidence="2" id="KW-1185">Reference proteome</keyword>